<dbReference type="GO" id="GO:0006412">
    <property type="term" value="P:translation"/>
    <property type="evidence" value="ECO:0007669"/>
    <property type="project" value="InterPro"/>
</dbReference>
<evidence type="ECO:0000256" key="3">
    <source>
        <dbReference type="ARBA" id="ARBA00023274"/>
    </source>
</evidence>
<comment type="similarity">
    <text evidence="1">Belongs to the universal ribosomal protein uL4 family.</text>
</comment>
<dbReference type="Gene3D" id="3.40.1370.10">
    <property type="match status" value="1"/>
</dbReference>
<dbReference type="EMBL" id="LFYR01002125">
    <property type="protein sequence ID" value="KMZ56831.1"/>
    <property type="molecule type" value="Genomic_DNA"/>
</dbReference>
<evidence type="ECO:0000256" key="1">
    <source>
        <dbReference type="ARBA" id="ARBA00010528"/>
    </source>
</evidence>
<dbReference type="GO" id="GO:1990904">
    <property type="term" value="C:ribonucleoprotein complex"/>
    <property type="evidence" value="ECO:0007669"/>
    <property type="project" value="UniProtKB-KW"/>
</dbReference>
<dbReference type="SUPFAM" id="SSF52166">
    <property type="entry name" value="Ribosomal protein L4"/>
    <property type="match status" value="1"/>
</dbReference>
<evidence type="ECO:0000256" key="4">
    <source>
        <dbReference type="ARBA" id="ARBA00040565"/>
    </source>
</evidence>
<evidence type="ECO:0000313" key="6">
    <source>
        <dbReference type="EMBL" id="KMZ56831.1"/>
    </source>
</evidence>
<organism evidence="6 7">
    <name type="scientific">Zostera marina</name>
    <name type="common">Eelgrass</name>
    <dbReference type="NCBI Taxonomy" id="29655"/>
    <lineage>
        <taxon>Eukaryota</taxon>
        <taxon>Viridiplantae</taxon>
        <taxon>Streptophyta</taxon>
        <taxon>Embryophyta</taxon>
        <taxon>Tracheophyta</taxon>
        <taxon>Spermatophyta</taxon>
        <taxon>Magnoliopsida</taxon>
        <taxon>Liliopsida</taxon>
        <taxon>Zosteraceae</taxon>
        <taxon>Zostera</taxon>
    </lineage>
</organism>
<dbReference type="Proteomes" id="UP000036987">
    <property type="component" value="Unassembled WGS sequence"/>
</dbReference>
<proteinExistence type="inferred from homology"/>
<dbReference type="STRING" id="29655.A0A0K9NJ82"/>
<dbReference type="InterPro" id="IPR023574">
    <property type="entry name" value="Ribosomal_uL4_dom_sf"/>
</dbReference>
<dbReference type="OMA" id="RIPWNQM"/>
<dbReference type="GO" id="GO:0003735">
    <property type="term" value="F:structural constituent of ribosome"/>
    <property type="evidence" value="ECO:0007669"/>
    <property type="project" value="InterPro"/>
</dbReference>
<dbReference type="AlphaFoldDB" id="A0A0K9NJ82"/>
<feature type="compositionally biased region" description="Basic residues" evidence="5">
    <location>
        <begin position="39"/>
        <end position="61"/>
    </location>
</feature>
<evidence type="ECO:0000256" key="2">
    <source>
        <dbReference type="ARBA" id="ARBA00022980"/>
    </source>
</evidence>
<evidence type="ECO:0000256" key="5">
    <source>
        <dbReference type="SAM" id="MobiDB-lite"/>
    </source>
</evidence>
<comment type="caution">
    <text evidence="6">The sequence shown here is derived from an EMBL/GenBank/DDBJ whole genome shotgun (WGS) entry which is preliminary data.</text>
</comment>
<feature type="region of interest" description="Disordered" evidence="5">
    <location>
        <begin position="1"/>
        <end position="61"/>
    </location>
</feature>
<reference evidence="7" key="1">
    <citation type="journal article" date="2016" name="Nature">
        <title>The genome of the seagrass Zostera marina reveals angiosperm adaptation to the sea.</title>
        <authorList>
            <person name="Olsen J.L."/>
            <person name="Rouze P."/>
            <person name="Verhelst B."/>
            <person name="Lin Y.-C."/>
            <person name="Bayer T."/>
            <person name="Collen J."/>
            <person name="Dattolo E."/>
            <person name="De Paoli E."/>
            <person name="Dittami S."/>
            <person name="Maumus F."/>
            <person name="Michel G."/>
            <person name="Kersting A."/>
            <person name="Lauritano C."/>
            <person name="Lohaus R."/>
            <person name="Toepel M."/>
            <person name="Tonon T."/>
            <person name="Vanneste K."/>
            <person name="Amirebrahimi M."/>
            <person name="Brakel J."/>
            <person name="Bostroem C."/>
            <person name="Chovatia M."/>
            <person name="Grimwood J."/>
            <person name="Jenkins J.W."/>
            <person name="Jueterbock A."/>
            <person name="Mraz A."/>
            <person name="Stam W.T."/>
            <person name="Tice H."/>
            <person name="Bornberg-Bauer E."/>
            <person name="Green P.J."/>
            <person name="Pearson G.A."/>
            <person name="Procaccini G."/>
            <person name="Duarte C.M."/>
            <person name="Schmutz J."/>
            <person name="Reusch T.B.H."/>
            <person name="Van de Peer Y."/>
        </authorList>
    </citation>
    <scope>NUCLEOTIDE SEQUENCE [LARGE SCALE GENOMIC DNA]</scope>
    <source>
        <strain evidence="7">cv. Finnish</strain>
    </source>
</reference>
<dbReference type="PANTHER" id="PTHR10746:SF6">
    <property type="entry name" value="LARGE RIBOSOMAL SUBUNIT PROTEIN UL4M"/>
    <property type="match status" value="1"/>
</dbReference>
<keyword evidence="3" id="KW-0687">Ribonucleoprotein</keyword>
<dbReference type="GO" id="GO:0005840">
    <property type="term" value="C:ribosome"/>
    <property type="evidence" value="ECO:0007669"/>
    <property type="project" value="UniProtKB-KW"/>
</dbReference>
<accession>A0A0K9NJ82</accession>
<evidence type="ECO:0000313" key="7">
    <source>
        <dbReference type="Proteomes" id="UP000036987"/>
    </source>
</evidence>
<protein>
    <recommendedName>
        <fullName evidence="4">Large ribosomal subunit protein uL4m</fullName>
    </recommendedName>
</protein>
<dbReference type="Pfam" id="PF00573">
    <property type="entry name" value="Ribosomal_L4"/>
    <property type="match status" value="1"/>
</dbReference>
<sequence length="61" mass="6791">MSEVGGTGMRPWNQNCTGRPRHGSLPGTQFRHGDTMHGPKPRSHASKLQKKVRRLGLKSEL</sequence>
<dbReference type="OrthoDB" id="275876at2759"/>
<name>A0A0K9NJ82_ZOSMR</name>
<dbReference type="PANTHER" id="PTHR10746">
    <property type="entry name" value="50S RIBOSOMAL PROTEIN L4"/>
    <property type="match status" value="1"/>
</dbReference>
<keyword evidence="2" id="KW-0689">Ribosomal protein</keyword>
<dbReference type="InterPro" id="IPR013005">
    <property type="entry name" value="Ribosomal_uL4-like"/>
</dbReference>
<keyword evidence="7" id="KW-1185">Reference proteome</keyword>
<dbReference type="InterPro" id="IPR002136">
    <property type="entry name" value="Ribosomal_uL4"/>
</dbReference>
<gene>
    <name evidence="6" type="ORF">ZOSMA_90G00010</name>
</gene>